<dbReference type="SUPFAM" id="SSF55604">
    <property type="entry name" value="Glucose permease domain IIB"/>
    <property type="match status" value="1"/>
</dbReference>
<sequence length="528" mass="57170">MMKDKVMELSQKFSRSIVKPVMFMAVMGTVLAIAVLLQLSFMPAFVKDLGDLLKAMMNAMLNNLSVIFCVGLAGTLAKKKKVDAAILGLIVFIVFLAANNEWLTMHKMLAKAGAAGLYGTGQNLVLGFQVVDMNVFLGLILGCLTGYVYNKFSEKEFIDVFRVYGGPRLAFIIMIPTALVFAVAACYVWPVVNGWISALSGLIKSSGLFGLFIYSFGNKVLIPLGLHHLLWMPFCFTPIGGTATIGGQAVSGAANIFYAEMGQAGSIAALDSSIRFCTFGFVKVFGSLGVVLAMIKTAKPKNKAAVKGMLLPALFVSMIAGITEPIDFTFLFVSPLLWVVHSVYAGISEVILYALGARTYMLYGLLDDVISNSVFSPSVTKFYLVIIVGLIMTGVWYVTFVFLIQKLKIMTPGRRDDFGNDAEENAVLAVPDGAEEADTPQAKGGEISSPKNAELMIQGLGGQENIVSVTNCFTRLRCEVRDESKIDGQVLKSANQKGVVVKAKTVQIIIGMQVEDLKEEICSRLNFE</sequence>
<dbReference type="InterPro" id="IPR050429">
    <property type="entry name" value="PTS_Glucose_EIICBA"/>
</dbReference>
<comment type="caution">
    <text evidence="15">The sequence shown here is derived from an EMBL/GenBank/DDBJ whole genome shotgun (WGS) entry which is preliminary data.</text>
</comment>
<dbReference type="PROSITE" id="PS51098">
    <property type="entry name" value="PTS_EIIB_TYPE_1"/>
    <property type="match status" value="1"/>
</dbReference>
<dbReference type="PANTHER" id="PTHR30009">
    <property type="entry name" value="CYTOCHROME C-TYPE SYNTHESIS PROTEIN AND PTS TRANSMEMBRANE COMPONENT"/>
    <property type="match status" value="1"/>
</dbReference>
<evidence type="ECO:0000256" key="11">
    <source>
        <dbReference type="PROSITE-ProRule" id="PRU00421"/>
    </source>
</evidence>
<feature type="transmembrane region" description="Helical" evidence="12">
    <location>
        <begin position="328"/>
        <end position="347"/>
    </location>
</feature>
<feature type="transmembrane region" description="Helical" evidence="12">
    <location>
        <begin position="59"/>
        <end position="77"/>
    </location>
</feature>
<feature type="transmembrane region" description="Helical" evidence="12">
    <location>
        <begin position="229"/>
        <end position="253"/>
    </location>
</feature>
<evidence type="ECO:0000259" key="13">
    <source>
        <dbReference type="PROSITE" id="PS51098"/>
    </source>
</evidence>
<dbReference type="GO" id="GO:0016301">
    <property type="term" value="F:kinase activity"/>
    <property type="evidence" value="ECO:0007669"/>
    <property type="project" value="UniProtKB-KW"/>
</dbReference>
<dbReference type="PANTHER" id="PTHR30009:SF24">
    <property type="entry name" value="PTS SYSTEM, IIBC COMPONENT"/>
    <property type="match status" value="1"/>
</dbReference>
<feature type="transmembrane region" description="Helical" evidence="12">
    <location>
        <begin position="21"/>
        <end position="39"/>
    </location>
</feature>
<dbReference type="RefSeq" id="WP_228725164.1">
    <property type="nucleotide sequence ID" value="NZ_CP060286.1"/>
</dbReference>
<evidence type="ECO:0000256" key="8">
    <source>
        <dbReference type="ARBA" id="ARBA00022777"/>
    </source>
</evidence>
<dbReference type="GO" id="GO:0005886">
    <property type="term" value="C:plasma membrane"/>
    <property type="evidence" value="ECO:0007669"/>
    <property type="project" value="UniProtKB-SubCell"/>
</dbReference>
<evidence type="ECO:0000256" key="12">
    <source>
        <dbReference type="SAM" id="Phobius"/>
    </source>
</evidence>
<keyword evidence="7 12" id="KW-0812">Transmembrane</keyword>
<evidence type="ECO:0000256" key="7">
    <source>
        <dbReference type="ARBA" id="ARBA00022692"/>
    </source>
</evidence>
<comment type="subcellular location">
    <subcellularLocation>
        <location evidence="1">Cell membrane</location>
        <topology evidence="1">Multi-pass membrane protein</topology>
    </subcellularLocation>
</comment>
<keyword evidence="3" id="KW-1003">Cell membrane</keyword>
<dbReference type="Pfam" id="PF02378">
    <property type="entry name" value="PTS_EIIC"/>
    <property type="match status" value="1"/>
</dbReference>
<feature type="transmembrane region" description="Helical" evidence="12">
    <location>
        <begin position="124"/>
        <end position="149"/>
    </location>
</feature>
<dbReference type="GO" id="GO:0009401">
    <property type="term" value="P:phosphoenolpyruvate-dependent sugar phosphotransferase system"/>
    <property type="evidence" value="ECO:0007669"/>
    <property type="project" value="UniProtKB-KW"/>
</dbReference>
<gene>
    <name evidence="15" type="primary">malP_1</name>
    <name evidence="15" type="ORF">CAFE_04930</name>
</gene>
<dbReference type="PROSITE" id="PS51103">
    <property type="entry name" value="PTS_EIIC_TYPE_1"/>
    <property type="match status" value="1"/>
</dbReference>
<evidence type="ECO:0000256" key="9">
    <source>
        <dbReference type="ARBA" id="ARBA00022989"/>
    </source>
</evidence>
<dbReference type="AlphaFoldDB" id="A0A6N8HVX8"/>
<proteinExistence type="predicted"/>
<dbReference type="InterPro" id="IPR003352">
    <property type="entry name" value="PTS_EIIC"/>
</dbReference>
<dbReference type="Proteomes" id="UP000469440">
    <property type="component" value="Unassembled WGS sequence"/>
</dbReference>
<dbReference type="InterPro" id="IPR018113">
    <property type="entry name" value="PTrfase_EIIB_Cys"/>
</dbReference>
<keyword evidence="8" id="KW-0418">Kinase</keyword>
<feature type="domain" description="PTS EIIB type-1" evidence="13">
    <location>
        <begin position="450"/>
        <end position="528"/>
    </location>
</feature>
<dbReference type="GO" id="GO:0008982">
    <property type="term" value="F:protein-N(PI)-phosphohistidine-sugar phosphotransferase activity"/>
    <property type="evidence" value="ECO:0007669"/>
    <property type="project" value="InterPro"/>
</dbReference>
<dbReference type="GO" id="GO:0090563">
    <property type="term" value="F:protein-phosphocysteine-sugar phosphotransferase activity"/>
    <property type="evidence" value="ECO:0007669"/>
    <property type="project" value="TreeGrafter"/>
</dbReference>
<feature type="transmembrane region" description="Helical" evidence="12">
    <location>
        <begin position="273"/>
        <end position="295"/>
    </location>
</feature>
<evidence type="ECO:0000256" key="6">
    <source>
        <dbReference type="ARBA" id="ARBA00022683"/>
    </source>
</evidence>
<evidence type="ECO:0000256" key="1">
    <source>
        <dbReference type="ARBA" id="ARBA00004651"/>
    </source>
</evidence>
<name>A0A6N8HVX8_9FIRM</name>
<keyword evidence="2" id="KW-0813">Transport</keyword>
<keyword evidence="16" id="KW-1185">Reference proteome</keyword>
<dbReference type="NCBIfam" id="TIGR00826">
    <property type="entry name" value="EIIB_glc"/>
    <property type="match status" value="1"/>
</dbReference>
<evidence type="ECO:0000259" key="14">
    <source>
        <dbReference type="PROSITE" id="PS51103"/>
    </source>
</evidence>
<keyword evidence="5" id="KW-0808">Transferase</keyword>
<dbReference type="EMBL" id="VWXL01000014">
    <property type="protein sequence ID" value="MVB09828.1"/>
    <property type="molecule type" value="Genomic_DNA"/>
</dbReference>
<feature type="transmembrane region" description="Helical" evidence="12">
    <location>
        <begin position="84"/>
        <end position="104"/>
    </location>
</feature>
<feature type="transmembrane region" description="Helical" evidence="12">
    <location>
        <begin position="304"/>
        <end position="322"/>
    </location>
</feature>
<feature type="transmembrane region" description="Helical" evidence="12">
    <location>
        <begin position="196"/>
        <end position="217"/>
    </location>
</feature>
<evidence type="ECO:0000256" key="10">
    <source>
        <dbReference type="ARBA" id="ARBA00023136"/>
    </source>
</evidence>
<dbReference type="InterPro" id="IPR001996">
    <property type="entry name" value="PTS_IIB_1"/>
</dbReference>
<dbReference type="InterPro" id="IPR036878">
    <property type="entry name" value="Glu_permease_IIB"/>
</dbReference>
<dbReference type="Pfam" id="PF00367">
    <property type="entry name" value="PTS_EIIB"/>
    <property type="match status" value="1"/>
</dbReference>
<feature type="transmembrane region" description="Helical" evidence="12">
    <location>
        <begin position="169"/>
        <end position="190"/>
    </location>
</feature>
<evidence type="ECO:0000313" key="15">
    <source>
        <dbReference type="EMBL" id="MVB09828.1"/>
    </source>
</evidence>
<evidence type="ECO:0000256" key="2">
    <source>
        <dbReference type="ARBA" id="ARBA00022448"/>
    </source>
</evidence>
<keyword evidence="9 12" id="KW-1133">Transmembrane helix</keyword>
<feature type="domain" description="PTS EIIC type-1" evidence="14">
    <location>
        <begin position="4"/>
        <end position="416"/>
    </location>
</feature>
<keyword evidence="6" id="KW-0598">Phosphotransferase system</keyword>
<evidence type="ECO:0000313" key="16">
    <source>
        <dbReference type="Proteomes" id="UP000469440"/>
    </source>
</evidence>
<accession>A0A6N8HVX8</accession>
<dbReference type="InterPro" id="IPR013013">
    <property type="entry name" value="PTS_EIIC_1"/>
</dbReference>
<feature type="active site" description="Phosphocysteine intermediate; for EIIB activity" evidence="11">
    <location>
        <position position="472"/>
    </location>
</feature>
<evidence type="ECO:0000256" key="4">
    <source>
        <dbReference type="ARBA" id="ARBA00022597"/>
    </source>
</evidence>
<dbReference type="CDD" id="cd00212">
    <property type="entry name" value="PTS_IIB_glc"/>
    <property type="match status" value="1"/>
</dbReference>
<feature type="transmembrane region" description="Helical" evidence="12">
    <location>
        <begin position="382"/>
        <end position="404"/>
    </location>
</feature>
<reference evidence="15 16" key="1">
    <citation type="submission" date="2019-09" db="EMBL/GenBank/DDBJ databases">
        <title>Genome sequence of Clostridium sp. EA1.</title>
        <authorList>
            <person name="Poehlein A."/>
            <person name="Bengelsdorf F.R."/>
            <person name="Daniel R."/>
        </authorList>
    </citation>
    <scope>NUCLEOTIDE SEQUENCE [LARGE SCALE GENOMIC DNA]</scope>
    <source>
        <strain evidence="15 16">EA1</strain>
    </source>
</reference>
<organism evidence="15 16">
    <name type="scientific">Caproicibacter fermentans</name>
    <dbReference type="NCBI Taxonomy" id="2576756"/>
    <lineage>
        <taxon>Bacteria</taxon>
        <taxon>Bacillati</taxon>
        <taxon>Bacillota</taxon>
        <taxon>Clostridia</taxon>
        <taxon>Eubacteriales</taxon>
        <taxon>Acutalibacteraceae</taxon>
        <taxon>Caproicibacter</taxon>
    </lineage>
</organism>
<evidence type="ECO:0000256" key="3">
    <source>
        <dbReference type="ARBA" id="ARBA00022475"/>
    </source>
</evidence>
<keyword evidence="10 12" id="KW-0472">Membrane</keyword>
<dbReference type="Gene3D" id="3.30.1360.60">
    <property type="entry name" value="Glucose permease domain IIB"/>
    <property type="match status" value="1"/>
</dbReference>
<keyword evidence="4" id="KW-0762">Sugar transport</keyword>
<evidence type="ECO:0000256" key="5">
    <source>
        <dbReference type="ARBA" id="ARBA00022679"/>
    </source>
</evidence>
<protein>
    <submittedName>
        <fullName evidence="15">PTS system maltose-specific EIICB component</fullName>
    </submittedName>
</protein>